<dbReference type="Proteomes" id="UP000887577">
    <property type="component" value="Unplaced"/>
</dbReference>
<reference evidence="2" key="1">
    <citation type="submission" date="2022-11" db="UniProtKB">
        <authorList>
            <consortium name="WormBaseParasite"/>
        </authorList>
    </citation>
    <scope>IDENTIFICATION</scope>
</reference>
<dbReference type="WBParaSite" id="PSU_v2.g4187.t1">
    <property type="protein sequence ID" value="PSU_v2.g4187.t1"/>
    <property type="gene ID" value="PSU_v2.g4187"/>
</dbReference>
<keyword evidence="1" id="KW-1185">Reference proteome</keyword>
<proteinExistence type="predicted"/>
<organism evidence="1 2">
    <name type="scientific">Panagrolaimus superbus</name>
    <dbReference type="NCBI Taxonomy" id="310955"/>
    <lineage>
        <taxon>Eukaryota</taxon>
        <taxon>Metazoa</taxon>
        <taxon>Ecdysozoa</taxon>
        <taxon>Nematoda</taxon>
        <taxon>Chromadorea</taxon>
        <taxon>Rhabditida</taxon>
        <taxon>Tylenchina</taxon>
        <taxon>Panagrolaimomorpha</taxon>
        <taxon>Panagrolaimoidea</taxon>
        <taxon>Panagrolaimidae</taxon>
        <taxon>Panagrolaimus</taxon>
    </lineage>
</organism>
<accession>A0A914YX11</accession>
<evidence type="ECO:0000313" key="2">
    <source>
        <dbReference type="WBParaSite" id="PSU_v2.g4187.t1"/>
    </source>
</evidence>
<sequence>MPHKLIPEITSKIPVIGFFDNSSIICLWNNEENCYQFSESWNGMFGKDLYLDFIEERPTFVHKAENVNSLVGAAYDLIKIMSLSPDNIKHEHHWGFQIVKDSENPVLIEFETHEGYAQAASPAFLMKMLLREHMKAIKIDVGEKPTKLGFCLLDDFTVEAKKRVENGLEAACKLLKIEFMMIENN</sequence>
<dbReference type="AlphaFoldDB" id="A0A914YX11"/>
<name>A0A914YX11_9BILA</name>
<evidence type="ECO:0000313" key="1">
    <source>
        <dbReference type="Proteomes" id="UP000887577"/>
    </source>
</evidence>
<protein>
    <submittedName>
        <fullName evidence="2">Uncharacterized protein</fullName>
    </submittedName>
</protein>